<accession>A0A9P0TRI3</accession>
<dbReference type="SUPFAM" id="SSF103473">
    <property type="entry name" value="MFS general substrate transporter"/>
    <property type="match status" value="1"/>
</dbReference>
<proteinExistence type="predicted"/>
<name>A0A9P0TRI3_PIEBR</name>
<feature type="transmembrane region" description="Helical" evidence="5">
    <location>
        <begin position="40"/>
        <end position="57"/>
    </location>
</feature>
<dbReference type="GO" id="GO:0022857">
    <property type="term" value="F:transmembrane transporter activity"/>
    <property type="evidence" value="ECO:0007669"/>
    <property type="project" value="InterPro"/>
</dbReference>
<evidence type="ECO:0000313" key="7">
    <source>
        <dbReference type="EMBL" id="CAH4034034.1"/>
    </source>
</evidence>
<gene>
    <name evidence="7" type="ORF">PIBRA_LOCUS10254</name>
</gene>
<evidence type="ECO:0000256" key="3">
    <source>
        <dbReference type="ARBA" id="ARBA00022989"/>
    </source>
</evidence>
<protein>
    <recommendedName>
        <fullName evidence="6">Major facilitator superfamily (MFS) profile domain-containing protein</fullName>
    </recommendedName>
</protein>
<evidence type="ECO:0000256" key="1">
    <source>
        <dbReference type="ARBA" id="ARBA00004141"/>
    </source>
</evidence>
<dbReference type="PANTHER" id="PTHR24064">
    <property type="entry name" value="SOLUTE CARRIER FAMILY 22 MEMBER"/>
    <property type="match status" value="1"/>
</dbReference>
<comment type="subcellular location">
    <subcellularLocation>
        <location evidence="1">Membrane</location>
        <topology evidence="1">Multi-pass membrane protein</topology>
    </subcellularLocation>
</comment>
<keyword evidence="4 5" id="KW-0472">Membrane</keyword>
<reference evidence="7" key="1">
    <citation type="submission" date="2022-05" db="EMBL/GenBank/DDBJ databases">
        <authorList>
            <person name="Okamura Y."/>
        </authorList>
    </citation>
    <scope>NUCLEOTIDE SEQUENCE</scope>
</reference>
<evidence type="ECO:0000256" key="5">
    <source>
        <dbReference type="SAM" id="Phobius"/>
    </source>
</evidence>
<evidence type="ECO:0000259" key="6">
    <source>
        <dbReference type="PROSITE" id="PS50850"/>
    </source>
</evidence>
<sequence>MFPTVVRSSALGIASMMARLGAMVAPFAAALKPFGRWCSPLAFGILPLVAALLCFVLPETKDCDLMMTIQEGQVLERRNTETSTEEER</sequence>
<keyword evidence="2 5" id="KW-0812">Transmembrane</keyword>
<dbReference type="Gene3D" id="1.20.1250.20">
    <property type="entry name" value="MFS general substrate transporter like domains"/>
    <property type="match status" value="1"/>
</dbReference>
<organism evidence="7 8">
    <name type="scientific">Pieris brassicae</name>
    <name type="common">White butterfly</name>
    <name type="synonym">Large white butterfly</name>
    <dbReference type="NCBI Taxonomy" id="7116"/>
    <lineage>
        <taxon>Eukaryota</taxon>
        <taxon>Metazoa</taxon>
        <taxon>Ecdysozoa</taxon>
        <taxon>Arthropoda</taxon>
        <taxon>Hexapoda</taxon>
        <taxon>Insecta</taxon>
        <taxon>Pterygota</taxon>
        <taxon>Neoptera</taxon>
        <taxon>Endopterygota</taxon>
        <taxon>Lepidoptera</taxon>
        <taxon>Glossata</taxon>
        <taxon>Ditrysia</taxon>
        <taxon>Papilionoidea</taxon>
        <taxon>Pieridae</taxon>
        <taxon>Pierinae</taxon>
        <taxon>Pieris</taxon>
    </lineage>
</organism>
<dbReference type="PROSITE" id="PS50850">
    <property type="entry name" value="MFS"/>
    <property type="match status" value="1"/>
</dbReference>
<evidence type="ECO:0000313" key="8">
    <source>
        <dbReference type="Proteomes" id="UP001152562"/>
    </source>
</evidence>
<dbReference type="Proteomes" id="UP001152562">
    <property type="component" value="Unassembled WGS sequence"/>
</dbReference>
<comment type="caution">
    <text evidence="7">The sequence shown here is derived from an EMBL/GenBank/DDBJ whole genome shotgun (WGS) entry which is preliminary data.</text>
</comment>
<dbReference type="InterPro" id="IPR020846">
    <property type="entry name" value="MFS_dom"/>
</dbReference>
<feature type="domain" description="Major facilitator superfamily (MFS) profile" evidence="6">
    <location>
        <begin position="1"/>
        <end position="62"/>
    </location>
</feature>
<evidence type="ECO:0000256" key="4">
    <source>
        <dbReference type="ARBA" id="ARBA00023136"/>
    </source>
</evidence>
<dbReference type="InterPro" id="IPR036259">
    <property type="entry name" value="MFS_trans_sf"/>
</dbReference>
<dbReference type="EMBL" id="CALOZG010000035">
    <property type="protein sequence ID" value="CAH4034034.1"/>
    <property type="molecule type" value="Genomic_DNA"/>
</dbReference>
<keyword evidence="8" id="KW-1185">Reference proteome</keyword>
<dbReference type="AlphaFoldDB" id="A0A9P0TRI3"/>
<dbReference type="GO" id="GO:0016020">
    <property type="term" value="C:membrane"/>
    <property type="evidence" value="ECO:0007669"/>
    <property type="project" value="UniProtKB-SubCell"/>
</dbReference>
<evidence type="ECO:0000256" key="2">
    <source>
        <dbReference type="ARBA" id="ARBA00022692"/>
    </source>
</evidence>
<keyword evidence="3 5" id="KW-1133">Transmembrane helix</keyword>